<feature type="transmembrane region" description="Helical" evidence="1">
    <location>
        <begin position="12"/>
        <end position="32"/>
    </location>
</feature>
<keyword evidence="1" id="KW-0812">Transmembrane</keyword>
<accession>A0A7X3FXI2</accession>
<reference evidence="2 3" key="1">
    <citation type="submission" date="2019-12" db="EMBL/GenBank/DDBJ databases">
        <authorList>
            <person name="Li C."/>
            <person name="Zhao J."/>
        </authorList>
    </citation>
    <scope>NUCLEOTIDE SEQUENCE [LARGE SCALE GENOMIC DNA]</scope>
    <source>
        <strain evidence="2 3">NEAU-DD11</strain>
    </source>
</reference>
<evidence type="ECO:0000313" key="3">
    <source>
        <dbReference type="Proteomes" id="UP000443353"/>
    </source>
</evidence>
<organism evidence="2 3">
    <name type="scientific">Massilia cellulosiltytica</name>
    <dbReference type="NCBI Taxonomy" id="2683234"/>
    <lineage>
        <taxon>Bacteria</taxon>
        <taxon>Pseudomonadati</taxon>
        <taxon>Pseudomonadota</taxon>
        <taxon>Betaproteobacteria</taxon>
        <taxon>Burkholderiales</taxon>
        <taxon>Oxalobacteraceae</taxon>
        <taxon>Telluria group</taxon>
        <taxon>Massilia</taxon>
    </lineage>
</organism>
<evidence type="ECO:0000256" key="1">
    <source>
        <dbReference type="SAM" id="Phobius"/>
    </source>
</evidence>
<keyword evidence="1" id="KW-1133">Transmembrane helix</keyword>
<comment type="caution">
    <text evidence="2">The sequence shown here is derived from an EMBL/GenBank/DDBJ whole genome shotgun (WGS) entry which is preliminary data.</text>
</comment>
<dbReference type="AlphaFoldDB" id="A0A7X3FXI2"/>
<proteinExistence type="predicted"/>
<gene>
    <name evidence="2" type="ORF">GPY61_07935</name>
</gene>
<dbReference type="RefSeq" id="WP_160408029.1">
    <property type="nucleotide sequence ID" value="NZ_WSES01000002.1"/>
</dbReference>
<dbReference type="Proteomes" id="UP000443353">
    <property type="component" value="Unassembled WGS sequence"/>
</dbReference>
<evidence type="ECO:0000313" key="2">
    <source>
        <dbReference type="EMBL" id="MVW59859.1"/>
    </source>
</evidence>
<name>A0A7X3FXI2_9BURK</name>
<sequence>MLDLLYGLEPDLALHAVVLAFGCATFLLILLWRRCPNCTWQEWSSELLGRDEKDDAAQD</sequence>
<keyword evidence="1" id="KW-0472">Membrane</keyword>
<protein>
    <submittedName>
        <fullName evidence="2">Uncharacterized protein</fullName>
    </submittedName>
</protein>
<keyword evidence="3" id="KW-1185">Reference proteome</keyword>
<dbReference type="EMBL" id="WSES01000002">
    <property type="protein sequence ID" value="MVW59859.1"/>
    <property type="molecule type" value="Genomic_DNA"/>
</dbReference>